<dbReference type="HOGENOM" id="CLU_015257_1_0_1"/>
<dbReference type="KEGG" id="sapo:SAPIO_CDS3405"/>
<comment type="similarity">
    <text evidence="2">Belongs to the ORC3 family.</text>
</comment>
<comment type="caution">
    <text evidence="9">The sequence shown here is derived from an EMBL/GenBank/DDBJ whole genome shotgun (WGS) entry which is preliminary data.</text>
</comment>
<dbReference type="InterPro" id="IPR040855">
    <property type="entry name" value="ORC_WH_C"/>
</dbReference>
<dbReference type="Proteomes" id="UP000028545">
    <property type="component" value="Unassembled WGS sequence"/>
</dbReference>
<feature type="domain" description="Origin recognition complex subunit 3 N-terminal" evidence="7">
    <location>
        <begin position="15"/>
        <end position="270"/>
    </location>
</feature>
<dbReference type="Pfam" id="PF18137">
    <property type="entry name" value="WHD_ORC"/>
    <property type="match status" value="1"/>
</dbReference>
<dbReference type="GO" id="GO:0003688">
    <property type="term" value="F:DNA replication origin binding"/>
    <property type="evidence" value="ECO:0007669"/>
    <property type="project" value="TreeGrafter"/>
</dbReference>
<dbReference type="RefSeq" id="XP_016644211.1">
    <property type="nucleotide sequence ID" value="XM_016786205.1"/>
</dbReference>
<keyword evidence="4" id="KW-0238">DNA-binding</keyword>
<dbReference type="OMA" id="YCLMEHY"/>
<dbReference type="OrthoDB" id="10265211at2759"/>
<reference evidence="9 10" key="1">
    <citation type="journal article" date="2014" name="Genome Announc.">
        <title>Draft genome sequence of the pathogenic fungus Scedosporium apiospermum.</title>
        <authorList>
            <person name="Vandeputte P."/>
            <person name="Ghamrawi S."/>
            <person name="Rechenmann M."/>
            <person name="Iltis A."/>
            <person name="Giraud S."/>
            <person name="Fleury M."/>
            <person name="Thornton C."/>
            <person name="Delhaes L."/>
            <person name="Meyer W."/>
            <person name="Papon N."/>
            <person name="Bouchara J.P."/>
        </authorList>
    </citation>
    <scope>NUCLEOTIDE SEQUENCE [LARGE SCALE GENOMIC DNA]</scope>
    <source>
        <strain evidence="9 10">IHEM 14462</strain>
    </source>
</reference>
<organism evidence="9 10">
    <name type="scientific">Pseudallescheria apiosperma</name>
    <name type="common">Scedosporium apiospermum</name>
    <dbReference type="NCBI Taxonomy" id="563466"/>
    <lineage>
        <taxon>Eukaryota</taxon>
        <taxon>Fungi</taxon>
        <taxon>Dikarya</taxon>
        <taxon>Ascomycota</taxon>
        <taxon>Pezizomycotina</taxon>
        <taxon>Sordariomycetes</taxon>
        <taxon>Hypocreomycetidae</taxon>
        <taxon>Microascales</taxon>
        <taxon>Microascaceae</taxon>
        <taxon>Scedosporium</taxon>
    </lineage>
</organism>
<evidence type="ECO:0000256" key="1">
    <source>
        <dbReference type="ARBA" id="ARBA00004123"/>
    </source>
</evidence>
<dbReference type="Pfam" id="PF07034">
    <property type="entry name" value="ORC3_N"/>
    <property type="match status" value="1"/>
</dbReference>
<evidence type="ECO:0000256" key="2">
    <source>
        <dbReference type="ARBA" id="ARBA00010977"/>
    </source>
</evidence>
<dbReference type="InterPro" id="IPR020795">
    <property type="entry name" value="ORC3"/>
</dbReference>
<proteinExistence type="inferred from homology"/>
<dbReference type="GO" id="GO:0005656">
    <property type="term" value="C:nuclear pre-replicative complex"/>
    <property type="evidence" value="ECO:0007669"/>
    <property type="project" value="TreeGrafter"/>
</dbReference>
<evidence type="ECO:0000256" key="3">
    <source>
        <dbReference type="ARBA" id="ARBA00022705"/>
    </source>
</evidence>
<keyword evidence="10" id="KW-1185">Reference proteome</keyword>
<evidence type="ECO:0000256" key="5">
    <source>
        <dbReference type="ARBA" id="ARBA00023242"/>
    </source>
</evidence>
<dbReference type="EMBL" id="JOWA01000088">
    <property type="protein sequence ID" value="KEZ44412.1"/>
    <property type="molecule type" value="Genomic_DNA"/>
</dbReference>
<dbReference type="GO" id="GO:0006270">
    <property type="term" value="P:DNA replication initiation"/>
    <property type="evidence" value="ECO:0007669"/>
    <property type="project" value="TreeGrafter"/>
</dbReference>
<feature type="domain" description="Origin recognition complex subunit 3 winged helix C-terminal" evidence="8">
    <location>
        <begin position="543"/>
        <end position="651"/>
    </location>
</feature>
<keyword evidence="6" id="KW-0175">Coiled coil</keyword>
<sequence>MSDVESRAGDQEDHQRMLRDANSATLEDVGSFVETAKDNRGDKISCAFVVTGPNLASQDLLFEQLEESLLASPANKFVRLRSADATNMKATLKKIIQDITCKASDEEDGQLMIGKSNRKYLNYDLAAVHALIKAQGGCDHVFIAFQDSEGFDSALLSDLILVFSNWPQIPFTLLFGVATSVELLQGRLRKSVCEHLHGTEFDVTQGTSVLEDIIIKTAVTSLDIPLLVGGSLLETMINRQYEKVSGVQDFISALKYAYMCHYYANPLSAFEGVEYFEKLEWIQPEHYQALRSLPSFAKHIEKLLDANNSRSREQVIEWLKNDDFLIGEARAEHGVGHGKALYAVDLHRAASFLAALGYHKGRYATIIVEILNRGIDLTDDHEAIVALRKMEPDRIISAMKDMRTALSQNNYGDVPADEDSNLRDALAHEAHADENVCDDLTRWIDRSEKLLAEAKEEGHTLRSKYSGQTKIVRTTVVAQKVQLSHDSAALTEVDEKFTKIVDNLVSAVKLMASMAPPTHSPFHEIWYYDSRIPHKEVFTPRLRAVFERALARPRDYLGCQCCGDGSDGGEAISPLSPPASILYHFYQEAGSLINVADLRTAFFGVLATDAGDDADERAALALFYQGLAELKSLGFVKPSKKKTDHVAKLKWL</sequence>
<keyword evidence="3" id="KW-0235">DNA replication</keyword>
<dbReference type="PANTHER" id="PTHR12748:SF0">
    <property type="entry name" value="ORIGIN RECOGNITION COMPLEX SUBUNIT 3"/>
    <property type="match status" value="1"/>
</dbReference>
<dbReference type="VEuPathDB" id="FungiDB:SAPIO_CDS3405"/>
<evidence type="ECO:0000313" key="9">
    <source>
        <dbReference type="EMBL" id="KEZ44412.1"/>
    </source>
</evidence>
<dbReference type="GO" id="GO:0005664">
    <property type="term" value="C:nuclear origin of replication recognition complex"/>
    <property type="evidence" value="ECO:0007669"/>
    <property type="project" value="InterPro"/>
</dbReference>
<dbReference type="CDD" id="cd20704">
    <property type="entry name" value="Orc3"/>
    <property type="match status" value="2"/>
</dbReference>
<evidence type="ECO:0000313" key="10">
    <source>
        <dbReference type="Proteomes" id="UP000028545"/>
    </source>
</evidence>
<name>A0A084GAQ0_PSEDA</name>
<evidence type="ECO:0000259" key="8">
    <source>
        <dbReference type="Pfam" id="PF18137"/>
    </source>
</evidence>
<accession>A0A084GAQ0</accession>
<evidence type="ECO:0000256" key="4">
    <source>
        <dbReference type="ARBA" id="ARBA00023125"/>
    </source>
</evidence>
<evidence type="ECO:0000256" key="6">
    <source>
        <dbReference type="SAM" id="Coils"/>
    </source>
</evidence>
<dbReference type="GO" id="GO:0031261">
    <property type="term" value="C:DNA replication preinitiation complex"/>
    <property type="evidence" value="ECO:0007669"/>
    <property type="project" value="TreeGrafter"/>
</dbReference>
<evidence type="ECO:0000259" key="7">
    <source>
        <dbReference type="Pfam" id="PF07034"/>
    </source>
</evidence>
<dbReference type="AlphaFoldDB" id="A0A084GAQ0"/>
<gene>
    <name evidence="9" type="ORF">SAPIO_CDS3405</name>
</gene>
<dbReference type="InterPro" id="IPR045667">
    <property type="entry name" value="ORC3_N"/>
</dbReference>
<keyword evidence="5" id="KW-0539">Nucleus</keyword>
<feature type="coiled-coil region" evidence="6">
    <location>
        <begin position="437"/>
        <end position="464"/>
    </location>
</feature>
<protein>
    <submittedName>
        <fullName evidence="9">Uncharacterized protein</fullName>
    </submittedName>
</protein>
<comment type="subcellular location">
    <subcellularLocation>
        <location evidence="1">Nucleus</location>
    </subcellularLocation>
</comment>
<dbReference type="PANTHER" id="PTHR12748">
    <property type="entry name" value="ORIGIN RECOGNITION COMPLEX SUBUNIT 3"/>
    <property type="match status" value="1"/>
</dbReference>
<dbReference type="GeneID" id="27722477"/>